<dbReference type="AlphaFoldDB" id="A0A1M6CZ43"/>
<keyword evidence="3" id="KW-1185">Reference proteome</keyword>
<protein>
    <recommendedName>
        <fullName evidence="1">GAF domain-containing protein</fullName>
    </recommendedName>
</protein>
<dbReference type="RefSeq" id="WP_073131651.1">
    <property type="nucleotide sequence ID" value="NZ_FQZF01000004.1"/>
</dbReference>
<dbReference type="Pfam" id="PF13185">
    <property type="entry name" value="GAF_2"/>
    <property type="match status" value="1"/>
</dbReference>
<reference evidence="2 3" key="1">
    <citation type="submission" date="2016-11" db="EMBL/GenBank/DDBJ databases">
        <authorList>
            <person name="Jaros S."/>
            <person name="Januszkiewicz K."/>
            <person name="Wedrychowicz H."/>
        </authorList>
    </citation>
    <scope>NUCLEOTIDE SEQUENCE [LARGE SCALE GENOMIC DNA]</scope>
    <source>
        <strain evidence="2 3">DSM 14916</strain>
    </source>
</reference>
<dbReference type="InterPro" id="IPR003018">
    <property type="entry name" value="GAF"/>
</dbReference>
<dbReference type="Proteomes" id="UP000184387">
    <property type="component" value="Unassembled WGS sequence"/>
</dbReference>
<gene>
    <name evidence="2" type="ORF">SAMN02745194_00766</name>
</gene>
<dbReference type="SUPFAM" id="SSF55781">
    <property type="entry name" value="GAF domain-like"/>
    <property type="match status" value="1"/>
</dbReference>
<evidence type="ECO:0000259" key="1">
    <source>
        <dbReference type="Pfam" id="PF13185"/>
    </source>
</evidence>
<accession>A0A1M6CZ43</accession>
<proteinExistence type="predicted"/>
<evidence type="ECO:0000313" key="2">
    <source>
        <dbReference type="EMBL" id="SHI66239.1"/>
    </source>
</evidence>
<dbReference type="EMBL" id="FQZF01000004">
    <property type="protein sequence ID" value="SHI66239.1"/>
    <property type="molecule type" value="Genomic_DNA"/>
</dbReference>
<feature type="domain" description="GAF" evidence="1">
    <location>
        <begin position="68"/>
        <end position="153"/>
    </location>
</feature>
<name>A0A1M6CZ43_9PROT</name>
<dbReference type="OrthoDB" id="7066078at2"/>
<sequence length="164" mass="17893">MPDAAITLDDIARIDAIIAESDPAVAYAAIDALAKRAFDHWLFTVTRSIHATMEVERVYSSNPAAYPVGGRKKKQGTPWGEQVLDRGQPLICHSPEDIRRVFADHELILSLGIGGMVNIPVLFAGQSQATMNMSHAGDRFSEADFPALRLLASRLLPLVLAEKD</sequence>
<dbReference type="STRING" id="198092.SAMN02745194_00766"/>
<evidence type="ECO:0000313" key="3">
    <source>
        <dbReference type="Proteomes" id="UP000184387"/>
    </source>
</evidence>
<organism evidence="2 3">
    <name type="scientific">Muricoccus roseus</name>
    <dbReference type="NCBI Taxonomy" id="198092"/>
    <lineage>
        <taxon>Bacteria</taxon>
        <taxon>Pseudomonadati</taxon>
        <taxon>Pseudomonadota</taxon>
        <taxon>Alphaproteobacteria</taxon>
        <taxon>Acetobacterales</taxon>
        <taxon>Roseomonadaceae</taxon>
        <taxon>Muricoccus</taxon>
    </lineage>
</organism>